<evidence type="ECO:0000259" key="8">
    <source>
        <dbReference type="Pfam" id="PF06470"/>
    </source>
</evidence>
<dbReference type="InterPro" id="IPR024704">
    <property type="entry name" value="SMC"/>
</dbReference>
<comment type="function">
    <text evidence="6">Required for chromosome condensation and partitioning.</text>
</comment>
<keyword evidence="5 6" id="KW-0238">DNA-binding</keyword>
<dbReference type="Pfam" id="PF06470">
    <property type="entry name" value="SMC_hinge"/>
    <property type="match status" value="1"/>
</dbReference>
<dbReference type="InterPro" id="IPR027417">
    <property type="entry name" value="P-loop_NTPase"/>
</dbReference>
<dbReference type="GO" id="GO:0007062">
    <property type="term" value="P:sister chromatid cohesion"/>
    <property type="evidence" value="ECO:0007669"/>
    <property type="project" value="InterPro"/>
</dbReference>
<dbReference type="NCBIfam" id="TIGR02168">
    <property type="entry name" value="SMC_prok_B"/>
    <property type="match status" value="1"/>
</dbReference>
<dbReference type="RefSeq" id="WP_071662464.1">
    <property type="nucleotide sequence ID" value="NZ_LUKY01000032.1"/>
</dbReference>
<dbReference type="GO" id="GO:0016887">
    <property type="term" value="F:ATP hydrolysis activity"/>
    <property type="evidence" value="ECO:0007669"/>
    <property type="project" value="InterPro"/>
</dbReference>
<dbReference type="GO" id="GO:0005524">
    <property type="term" value="F:ATP binding"/>
    <property type="evidence" value="ECO:0007669"/>
    <property type="project" value="UniProtKB-UniRule"/>
</dbReference>
<reference evidence="9 10" key="1">
    <citation type="submission" date="2016-03" db="EMBL/GenBank/DDBJ databases">
        <title>Comparative genomics of Rickettsiella.</title>
        <authorList>
            <person name="Chandler C."/>
            <person name="Wang Y."/>
        </authorList>
    </citation>
    <scope>NUCLEOTIDE SEQUENCE [LARGE SCALE GENOMIC DNA]</scope>
    <source>
        <strain evidence="9 10">RCFS May 2013</strain>
    </source>
</reference>
<protein>
    <recommendedName>
        <fullName evidence="6">Chromosome partition protein Smc</fullName>
    </recommendedName>
</protein>
<dbReference type="GO" id="GO:0003677">
    <property type="term" value="F:DNA binding"/>
    <property type="evidence" value="ECO:0007669"/>
    <property type="project" value="UniProtKB-UniRule"/>
</dbReference>
<feature type="domain" description="SMC hinge" evidence="8">
    <location>
        <begin position="527"/>
        <end position="627"/>
    </location>
</feature>
<dbReference type="SUPFAM" id="SSF52540">
    <property type="entry name" value="P-loop containing nucleoside triphosphate hydrolases"/>
    <property type="match status" value="2"/>
</dbReference>
<evidence type="ECO:0000256" key="3">
    <source>
        <dbReference type="ARBA" id="ARBA00022840"/>
    </source>
</evidence>
<keyword evidence="2 6" id="KW-0547">Nucleotide-binding</keyword>
<sequence>MRLESIKLAGFKSFVDPTTVAFPSNLTAIVGPNGCGKSNIIDAIRWVMGESSAKQLRGQSLDDVIFNGCHTRKPLGKASIELNFDNSDASLGGQYNSYTQISIRREITREGQSIYSLNGTRCRRRDIRDIFLGTGLGPRSYAIIEQGMISRIVEAKPEELRAYIEEAAGISKYKERRRETELRLEHTQENLNRLNDVREELSKQLKHLQRQANAAERYKSLKEEERFLKAQLQTLRYQTFQEQLHTQLNEIQSVEEQLHASQLEQQHLSAQVIADRIEQTQARLNFSNFQTEYYELGNEVTRLEENLRTQTTQLQQNQLELADLTKKKAVLEEQCQSSEANQIQINQRLNELQKKQTELQVATEQSLVSLKQAEKNYAGWQTQWETIQTSFIELKQQHHSVTTQNHFDQQQSHTLNLRIDRLQHEHDEQTNILNPQNKQSENLNEILASIEAKYTHCKTQQEQITQRILEQRTLLQQNTKELDQLKSHLQMTQGEYASLMALQQEALGKREHTLLEWFKKHHLTEQPRLVQLLQVETGWERAIEVALNQHIQAVCFTDRDSLDDFLNSPPPNTVSLMTKSIPCEYFAATFQNQLTLAPISSKFTAPWPLEHLLAGVYVAENVTEAMEHTKQLKSYESIITREGICLGNHWIRLTGGDDHKAGLLQREREITQLQKVQQDIQEQLDKKQIDYQHIQTQLKELEDTQAKQQKQSTELIAQQADLSARQKVQHARVFQAKQRLTAIQQELQETKQHYATIQEKLQQACEEQKIAHTQLQEIEKQRLTHLKDKATLQNQLNESARVTKDYEAELHQHELRLQAMHHQLKTELATLANVKQQYRQLEQRLNQLHELIDVAENPINSLQEQLNLQIDKKNKLGLQLKEHQTKLEIIDKKIKDTETQSQALEAHLNLDRDSLEQQRLLSQELRIRAKTLEEQLQEQGYELEKLLSEIPSGQIDITERETQLTQLTQRIEQMGAVNLAALEEQQIVSEREKYLEAQYKDLTEALEMLQTAIQKMDKETRNRFKETFDKVNQNFITLFPRLFSGGVASLQLQDPDLLSSGICIMAQPPGKRNSTIHLLSGGEKALTATALVFSFFQLNPAPFCLLDEVDAPLDDTNVLRFCKLVKEMSNEVQFIFISHNKVAIEMAHHLTGVTMHEPGVSRLVAVDLEKAIAIATA</sequence>
<keyword evidence="4 6" id="KW-0175">Coiled coil</keyword>
<name>A0A1J8P5X9_9COXI</name>
<evidence type="ECO:0000256" key="1">
    <source>
        <dbReference type="ARBA" id="ARBA00022490"/>
    </source>
</evidence>
<dbReference type="EMBL" id="LUKY01000032">
    <property type="protein sequence ID" value="OIZ95204.1"/>
    <property type="molecule type" value="Genomic_DNA"/>
</dbReference>
<dbReference type="PANTHER" id="PTHR43977">
    <property type="entry name" value="STRUCTURAL MAINTENANCE OF CHROMOSOMES PROTEIN 3"/>
    <property type="match status" value="1"/>
</dbReference>
<dbReference type="GO" id="GO:0030261">
    <property type="term" value="P:chromosome condensation"/>
    <property type="evidence" value="ECO:0007669"/>
    <property type="project" value="InterPro"/>
</dbReference>
<evidence type="ECO:0000313" key="10">
    <source>
        <dbReference type="Proteomes" id="UP000183924"/>
    </source>
</evidence>
<feature type="domain" description="RecF/RecN/SMC N-terminal" evidence="7">
    <location>
        <begin position="729"/>
        <end position="1161"/>
    </location>
</feature>
<dbReference type="SUPFAM" id="SSF75553">
    <property type="entry name" value="Smc hinge domain"/>
    <property type="match status" value="1"/>
</dbReference>
<dbReference type="GO" id="GO:0007059">
    <property type="term" value="P:chromosome segregation"/>
    <property type="evidence" value="ECO:0007669"/>
    <property type="project" value="UniProtKB-UniRule"/>
</dbReference>
<feature type="coiled-coil region" evidence="6">
    <location>
        <begin position="663"/>
        <end position="851"/>
    </location>
</feature>
<comment type="caution">
    <text evidence="9">The sequence shown here is derived from an EMBL/GenBank/DDBJ whole genome shotgun (WGS) entry which is preliminary data.</text>
</comment>
<dbReference type="GO" id="GO:0005737">
    <property type="term" value="C:cytoplasm"/>
    <property type="evidence" value="ECO:0007669"/>
    <property type="project" value="UniProtKB-SubCell"/>
</dbReference>
<feature type="coiled-coil region" evidence="6">
    <location>
        <begin position="300"/>
        <end position="365"/>
    </location>
</feature>
<dbReference type="OrthoDB" id="9808768at2"/>
<keyword evidence="3 6" id="KW-0067">ATP-binding</keyword>
<evidence type="ECO:0000259" key="7">
    <source>
        <dbReference type="Pfam" id="PF02463"/>
    </source>
</evidence>
<organism evidence="9 10">
    <name type="scientific">Candidatus Rickettsiella isopodorum</name>
    <dbReference type="NCBI Taxonomy" id="1225476"/>
    <lineage>
        <taxon>Bacteria</taxon>
        <taxon>Pseudomonadati</taxon>
        <taxon>Pseudomonadota</taxon>
        <taxon>Gammaproteobacteria</taxon>
        <taxon>Legionellales</taxon>
        <taxon>Coxiellaceae</taxon>
        <taxon>Rickettsiella</taxon>
    </lineage>
</organism>
<feature type="coiled-coil region" evidence="6">
    <location>
        <begin position="992"/>
        <end position="1022"/>
    </location>
</feature>
<comment type="subcellular location">
    <subcellularLocation>
        <location evidence="6">Cytoplasm</location>
    </subcellularLocation>
</comment>
<dbReference type="InterPro" id="IPR036277">
    <property type="entry name" value="SMC_hinge_sf"/>
</dbReference>
<dbReference type="CDD" id="cd03278">
    <property type="entry name" value="ABC_SMC_barmotin"/>
    <property type="match status" value="2"/>
</dbReference>
<feature type="binding site" evidence="6">
    <location>
        <begin position="32"/>
        <end position="39"/>
    </location>
    <ligand>
        <name>ATP</name>
        <dbReference type="ChEBI" id="CHEBI:30616"/>
    </ligand>
</feature>
<dbReference type="Pfam" id="PF02463">
    <property type="entry name" value="SMC_N"/>
    <property type="match status" value="2"/>
</dbReference>
<dbReference type="STRING" id="1225476.A1D18_03670"/>
<dbReference type="InterPro" id="IPR010935">
    <property type="entry name" value="SMC_hinge"/>
</dbReference>
<gene>
    <name evidence="6" type="primary">smc</name>
    <name evidence="9" type="ORF">A1D18_03670</name>
</gene>
<feature type="domain" description="RecF/RecN/SMC N-terminal" evidence="7">
    <location>
        <begin position="3"/>
        <end position="139"/>
    </location>
</feature>
<dbReference type="PIRSF" id="PIRSF005719">
    <property type="entry name" value="SMC"/>
    <property type="match status" value="1"/>
</dbReference>
<evidence type="ECO:0000256" key="5">
    <source>
        <dbReference type="ARBA" id="ARBA00023125"/>
    </source>
</evidence>
<evidence type="ECO:0000313" key="9">
    <source>
        <dbReference type="EMBL" id="OIZ95204.1"/>
    </source>
</evidence>
<accession>A0A1J8P5X9</accession>
<dbReference type="InterPro" id="IPR003395">
    <property type="entry name" value="RecF/RecN/SMC_N"/>
</dbReference>
<dbReference type="GO" id="GO:0006260">
    <property type="term" value="P:DNA replication"/>
    <property type="evidence" value="ECO:0007669"/>
    <property type="project" value="UniProtKB-UniRule"/>
</dbReference>
<keyword evidence="1 6" id="KW-0963">Cytoplasm</keyword>
<feature type="coiled-coil region" evidence="6">
    <location>
        <begin position="880"/>
        <end position="949"/>
    </location>
</feature>
<dbReference type="GO" id="GO:0005694">
    <property type="term" value="C:chromosome"/>
    <property type="evidence" value="ECO:0007669"/>
    <property type="project" value="InterPro"/>
</dbReference>
<dbReference type="Proteomes" id="UP000183924">
    <property type="component" value="Unassembled WGS sequence"/>
</dbReference>
<comment type="domain">
    <text evidence="6">Contains large globular domains required for ATP hydrolysis at each terminus and a third globular domain forming a flexible hinge near the middle of the molecule. These domains are separated by coiled-coil structures.</text>
</comment>
<evidence type="ECO:0000256" key="2">
    <source>
        <dbReference type="ARBA" id="ARBA00022741"/>
    </source>
</evidence>
<dbReference type="Gene3D" id="3.40.50.300">
    <property type="entry name" value="P-loop containing nucleotide triphosphate hydrolases"/>
    <property type="match status" value="2"/>
</dbReference>
<dbReference type="HAMAP" id="MF_01894">
    <property type="entry name" value="Smc_prok"/>
    <property type="match status" value="1"/>
</dbReference>
<comment type="subunit">
    <text evidence="6">Homodimer.</text>
</comment>
<evidence type="ECO:0000256" key="6">
    <source>
        <dbReference type="HAMAP-Rule" id="MF_01894"/>
    </source>
</evidence>
<proteinExistence type="inferred from homology"/>
<feature type="coiled-coil region" evidence="6">
    <location>
        <begin position="170"/>
        <end position="264"/>
    </location>
</feature>
<dbReference type="InterPro" id="IPR011890">
    <property type="entry name" value="SMC_prok"/>
</dbReference>
<evidence type="ECO:0000256" key="4">
    <source>
        <dbReference type="ARBA" id="ARBA00023054"/>
    </source>
</evidence>
<dbReference type="AlphaFoldDB" id="A0A1J8P5X9"/>
<comment type="similarity">
    <text evidence="6">Belongs to the SMC family.</text>
</comment>
<keyword evidence="10" id="KW-1185">Reference proteome</keyword>